<comment type="subcellular location">
    <subcellularLocation>
        <location evidence="1">Cell membrane</location>
        <topology evidence="1">Multi-pass membrane protein</topology>
    </subcellularLocation>
</comment>
<proteinExistence type="predicted"/>
<dbReference type="EMBL" id="LAZR01062450">
    <property type="protein sequence ID" value="KKK61485.1"/>
    <property type="molecule type" value="Genomic_DNA"/>
</dbReference>
<evidence type="ECO:0000256" key="4">
    <source>
        <dbReference type="ARBA" id="ARBA00022989"/>
    </source>
</evidence>
<organism evidence="7">
    <name type="scientific">marine sediment metagenome</name>
    <dbReference type="NCBI Taxonomy" id="412755"/>
    <lineage>
        <taxon>unclassified sequences</taxon>
        <taxon>metagenomes</taxon>
        <taxon>ecological metagenomes</taxon>
    </lineage>
</organism>
<keyword evidence="3 6" id="KW-0812">Transmembrane</keyword>
<evidence type="ECO:0008006" key="8">
    <source>
        <dbReference type="Google" id="ProtNLM"/>
    </source>
</evidence>
<dbReference type="PANTHER" id="PTHR33529:SF2">
    <property type="entry name" value="LIPOPOLYSACCHARIDE EXPORT SYSTEM PERMEASE PROTEIN LPTG"/>
    <property type="match status" value="1"/>
</dbReference>
<dbReference type="PANTHER" id="PTHR33529">
    <property type="entry name" value="SLR0882 PROTEIN-RELATED"/>
    <property type="match status" value="1"/>
</dbReference>
<feature type="transmembrane region" description="Helical" evidence="6">
    <location>
        <begin position="60"/>
        <end position="80"/>
    </location>
</feature>
<comment type="caution">
    <text evidence="7">The sequence shown here is derived from an EMBL/GenBank/DDBJ whole genome shotgun (WGS) entry which is preliminary data.</text>
</comment>
<reference evidence="7" key="1">
    <citation type="journal article" date="2015" name="Nature">
        <title>Complex archaea that bridge the gap between prokaryotes and eukaryotes.</title>
        <authorList>
            <person name="Spang A."/>
            <person name="Saw J.H."/>
            <person name="Jorgensen S.L."/>
            <person name="Zaremba-Niedzwiedzka K."/>
            <person name="Martijn J."/>
            <person name="Lind A.E."/>
            <person name="van Eijk R."/>
            <person name="Schleper C."/>
            <person name="Guy L."/>
            <person name="Ettema T.J."/>
        </authorList>
    </citation>
    <scope>NUCLEOTIDE SEQUENCE</scope>
</reference>
<dbReference type="GO" id="GO:0055085">
    <property type="term" value="P:transmembrane transport"/>
    <property type="evidence" value="ECO:0007669"/>
    <property type="project" value="InterPro"/>
</dbReference>
<keyword evidence="2" id="KW-1003">Cell membrane</keyword>
<gene>
    <name evidence="7" type="ORF">LCGC14_3013870</name>
</gene>
<dbReference type="Pfam" id="PF03739">
    <property type="entry name" value="LptF_LptG"/>
    <property type="match status" value="1"/>
</dbReference>
<evidence type="ECO:0000256" key="3">
    <source>
        <dbReference type="ARBA" id="ARBA00022692"/>
    </source>
</evidence>
<dbReference type="InterPro" id="IPR030923">
    <property type="entry name" value="LptG"/>
</dbReference>
<sequence length="306" mass="33579">MTLHLYFARRFLITFLSVFAIFLGILVLIDLVEQVRRFDGSKVGFWVVLGLTFLKAPESLYRILPLVMILATLSLFLSLARTSELVVARASGRSALRSLNAPLVVAVLIGIAAVTILNPMVAATSQQYEVAAERLSTGQRSALSLSAEGLWLRQNNGSGQTVIRAERANLDGTALYGVTFLTFAANAGPVARVEAESARLSSGEWVLQAAKEWYFDAPNPEQSARLHDTLTLPSTLTPGEILDSFSTPSAIPIWDLPEFIDRLERAGFSARKHRVWLHMELAQPLLLAAMVLVGAGFTMRHTRFGR</sequence>
<evidence type="ECO:0000313" key="7">
    <source>
        <dbReference type="EMBL" id="KKK61485.1"/>
    </source>
</evidence>
<evidence type="ECO:0000256" key="2">
    <source>
        <dbReference type="ARBA" id="ARBA00022475"/>
    </source>
</evidence>
<feature type="transmembrane region" description="Helical" evidence="6">
    <location>
        <begin position="12"/>
        <end position="32"/>
    </location>
</feature>
<accession>A0A0F8XK93</accession>
<feature type="non-terminal residue" evidence="7">
    <location>
        <position position="306"/>
    </location>
</feature>
<dbReference type="AlphaFoldDB" id="A0A0F8XK93"/>
<dbReference type="InterPro" id="IPR005495">
    <property type="entry name" value="LptG/LptF_permease"/>
</dbReference>
<keyword evidence="5 6" id="KW-0472">Membrane</keyword>
<evidence type="ECO:0000256" key="5">
    <source>
        <dbReference type="ARBA" id="ARBA00023136"/>
    </source>
</evidence>
<evidence type="ECO:0000256" key="6">
    <source>
        <dbReference type="SAM" id="Phobius"/>
    </source>
</evidence>
<dbReference type="NCBIfam" id="TIGR04408">
    <property type="entry name" value="LptG_lptG"/>
    <property type="match status" value="1"/>
</dbReference>
<feature type="transmembrane region" description="Helical" evidence="6">
    <location>
        <begin position="281"/>
        <end position="299"/>
    </location>
</feature>
<dbReference type="GO" id="GO:0015920">
    <property type="term" value="P:lipopolysaccharide transport"/>
    <property type="evidence" value="ECO:0007669"/>
    <property type="project" value="TreeGrafter"/>
</dbReference>
<feature type="transmembrane region" description="Helical" evidence="6">
    <location>
        <begin position="101"/>
        <end position="121"/>
    </location>
</feature>
<name>A0A0F8XK93_9ZZZZ</name>
<protein>
    <recommendedName>
        <fullName evidence="8">LPS export ABC transporter permease LptG</fullName>
    </recommendedName>
</protein>
<keyword evidence="4 6" id="KW-1133">Transmembrane helix</keyword>
<evidence type="ECO:0000256" key="1">
    <source>
        <dbReference type="ARBA" id="ARBA00004651"/>
    </source>
</evidence>
<dbReference type="GO" id="GO:0043190">
    <property type="term" value="C:ATP-binding cassette (ABC) transporter complex"/>
    <property type="evidence" value="ECO:0007669"/>
    <property type="project" value="InterPro"/>
</dbReference>